<organism evidence="1 2">
    <name type="scientific">Coemansia furcata</name>
    <dbReference type="NCBI Taxonomy" id="417177"/>
    <lineage>
        <taxon>Eukaryota</taxon>
        <taxon>Fungi</taxon>
        <taxon>Fungi incertae sedis</taxon>
        <taxon>Zoopagomycota</taxon>
        <taxon>Kickxellomycotina</taxon>
        <taxon>Kickxellomycetes</taxon>
        <taxon>Kickxellales</taxon>
        <taxon>Kickxellaceae</taxon>
        <taxon>Coemansia</taxon>
    </lineage>
</organism>
<proteinExistence type="predicted"/>
<dbReference type="EMBL" id="JANBUP010000003">
    <property type="protein sequence ID" value="KAJ2814139.1"/>
    <property type="molecule type" value="Genomic_DNA"/>
</dbReference>
<comment type="caution">
    <text evidence="1">The sequence shown here is derived from an EMBL/GenBank/DDBJ whole genome shotgun (WGS) entry which is preliminary data.</text>
</comment>
<keyword evidence="2" id="KW-1185">Reference proteome</keyword>
<sequence length="240" mass="25825">MADRLQHRHDHHIHYQPGEEPRSILRHRCSRGSLNSSTSSTGSSADPRPPANPGEASSEPEHDALTCLSCTRRNVISVFPRFRKVTTHLFTSLSRSHQSRAAVGGGCPTESCIRAVGEGTGNDDPHARDLPASQVYPAQPTGAALCLGTWGLRSAASATSNNNNNNIGSGGSNKPTDRASHGDQYVISLPIIPGRLAGGCPLLKTTSHGAHTREFCLDIAQQRITWDSRKKKKLAHSKYP</sequence>
<reference evidence="1" key="1">
    <citation type="submission" date="2022-07" db="EMBL/GenBank/DDBJ databases">
        <title>Phylogenomic reconstructions and comparative analyses of Kickxellomycotina fungi.</title>
        <authorList>
            <person name="Reynolds N.K."/>
            <person name="Stajich J.E."/>
            <person name="Barry K."/>
            <person name="Grigoriev I.V."/>
            <person name="Crous P."/>
            <person name="Smith M.E."/>
        </authorList>
    </citation>
    <scope>NUCLEOTIDE SEQUENCE</scope>
    <source>
        <strain evidence="1">CBS 102833</strain>
    </source>
</reference>
<dbReference type="Proteomes" id="UP001140096">
    <property type="component" value="Unassembled WGS sequence"/>
</dbReference>
<gene>
    <name evidence="1" type="ORF">H4S07_000125</name>
</gene>
<evidence type="ECO:0000313" key="1">
    <source>
        <dbReference type="EMBL" id="KAJ2814139.1"/>
    </source>
</evidence>
<accession>A0ACC1LRK1</accession>
<name>A0ACC1LRK1_9FUNG</name>
<evidence type="ECO:0000313" key="2">
    <source>
        <dbReference type="Proteomes" id="UP001140096"/>
    </source>
</evidence>
<protein>
    <submittedName>
        <fullName evidence="1">Uncharacterized protein</fullName>
    </submittedName>
</protein>